<keyword evidence="2" id="KW-1185">Reference proteome</keyword>
<gene>
    <name evidence="1" type="ORF">BST96_06380</name>
</gene>
<dbReference type="AlphaFoldDB" id="A0A1X9NIX0"/>
<evidence type="ECO:0000313" key="1">
    <source>
        <dbReference type="EMBL" id="ARN76322.1"/>
    </source>
</evidence>
<name>A0A1X9NIX0_9GAMM</name>
<accession>A0A1X9NIX0</accession>
<proteinExistence type="predicted"/>
<dbReference type="OrthoDB" id="4772602at2"/>
<dbReference type="KEGG" id="osg:BST96_06380"/>
<evidence type="ECO:0000313" key="2">
    <source>
        <dbReference type="Proteomes" id="UP000193450"/>
    </source>
</evidence>
<dbReference type="EMBL" id="CP019343">
    <property type="protein sequence ID" value="ARN76322.1"/>
    <property type="molecule type" value="Genomic_DNA"/>
</dbReference>
<dbReference type="Proteomes" id="UP000193450">
    <property type="component" value="Chromosome"/>
</dbReference>
<protein>
    <submittedName>
        <fullName evidence="1">Uncharacterized protein</fullName>
    </submittedName>
</protein>
<reference evidence="1 2" key="1">
    <citation type="submission" date="2016-11" db="EMBL/GenBank/DDBJ databases">
        <title>Trade-off between light-utilization and light-protection in marine flavobacteria.</title>
        <authorList>
            <person name="Kumagai Y."/>
        </authorList>
    </citation>
    <scope>NUCLEOTIDE SEQUENCE [LARGE SCALE GENOMIC DNA]</scope>
    <source>
        <strain evidence="1 2">NBRC 107125</strain>
    </source>
</reference>
<organism evidence="1 2">
    <name type="scientific">Oceanicoccus sagamiensis</name>
    <dbReference type="NCBI Taxonomy" id="716816"/>
    <lineage>
        <taxon>Bacteria</taxon>
        <taxon>Pseudomonadati</taxon>
        <taxon>Pseudomonadota</taxon>
        <taxon>Gammaproteobacteria</taxon>
        <taxon>Cellvibrionales</taxon>
        <taxon>Spongiibacteraceae</taxon>
        <taxon>Oceanicoccus</taxon>
    </lineage>
</organism>
<sequence length="214" mass="24737">MEYGYHEADRFRWALNSFLRCIKEVIQMATMEMQHAPELNSWLKQQKEELHKDELVGYLFKQRDLIVHRSMLKPASEGMVGLTKGRGLKLGIGMPIDPLEDSEQAILRYIDHAAREEDFLGILYTEDGYGEYTCVERSWRMEPFPEKELTELAAEAWDKVANLVHSLASRLGAKVSDLKFELSNANSVRIRVFEPDFIKENLEAAKEFHAKNTT</sequence>